<evidence type="ECO:0000313" key="2">
    <source>
        <dbReference type="Proteomes" id="UP000092484"/>
    </source>
</evidence>
<reference evidence="1 2" key="1">
    <citation type="submission" date="2016-06" db="EMBL/GenBank/DDBJ databases">
        <title>Genome sequence of Porphyrobacter dokdonensis DSW-74.</title>
        <authorList>
            <person name="Kim J.F."/>
            <person name="Song J.Y."/>
        </authorList>
    </citation>
    <scope>NUCLEOTIDE SEQUENCE [LARGE SCALE GENOMIC DNA]</scope>
    <source>
        <strain evidence="1 2">DSW-74</strain>
    </source>
</reference>
<name>A0A1A7BHI5_9SPHN</name>
<protein>
    <submittedName>
        <fullName evidence="1">Uncharacterized protein</fullName>
    </submittedName>
</protein>
<comment type="caution">
    <text evidence="1">The sequence shown here is derived from an EMBL/GenBank/DDBJ whole genome shotgun (WGS) entry which is preliminary data.</text>
</comment>
<dbReference type="EMBL" id="LZYB01000001">
    <property type="protein sequence ID" value="OBV11944.1"/>
    <property type="molecule type" value="Genomic_DNA"/>
</dbReference>
<evidence type="ECO:0000313" key="1">
    <source>
        <dbReference type="EMBL" id="OBV11944.1"/>
    </source>
</evidence>
<gene>
    <name evidence="1" type="ORF">I603_0075</name>
</gene>
<proteinExistence type="predicted"/>
<accession>A0A1A7BHI5</accession>
<dbReference type="Proteomes" id="UP000092484">
    <property type="component" value="Unassembled WGS sequence"/>
</dbReference>
<organism evidence="1 2">
    <name type="scientific">Erythrobacter dokdonensis DSW-74</name>
    <dbReference type="NCBI Taxonomy" id="1300349"/>
    <lineage>
        <taxon>Bacteria</taxon>
        <taxon>Pseudomonadati</taxon>
        <taxon>Pseudomonadota</taxon>
        <taxon>Alphaproteobacteria</taxon>
        <taxon>Sphingomonadales</taxon>
        <taxon>Erythrobacteraceae</taxon>
        <taxon>Erythrobacter/Porphyrobacter group</taxon>
        <taxon>Erythrobacter</taxon>
    </lineage>
</organism>
<keyword evidence="2" id="KW-1185">Reference proteome</keyword>
<sequence length="96" mass="10937">MSKNGLLVEMTNPASEGEAVVVVWEVHRFEGTIAWQKDSWVGVKLSQELAPRIWDAFSEMSLRVGAPRNYRHDAIAEDDPMVEVTPRRIRLRGLHP</sequence>
<dbReference type="AlphaFoldDB" id="A0A1A7BHI5"/>